<feature type="domain" description="SWIM-type" evidence="3">
    <location>
        <begin position="66"/>
        <end position="117"/>
    </location>
</feature>
<keyword evidence="1" id="KW-0862">Zinc</keyword>
<dbReference type="PROSITE" id="PS50966">
    <property type="entry name" value="ZF_SWIM"/>
    <property type="match status" value="1"/>
</dbReference>
<feature type="region of interest" description="Disordered" evidence="2">
    <location>
        <begin position="136"/>
        <end position="161"/>
    </location>
</feature>
<gene>
    <name evidence="4" type="ORF">LDAN0321_LOCUS8260</name>
</gene>
<proteinExistence type="predicted"/>
<organism evidence="4">
    <name type="scientific">Leptocylindrus danicus</name>
    <dbReference type="NCBI Taxonomy" id="163516"/>
    <lineage>
        <taxon>Eukaryota</taxon>
        <taxon>Sar</taxon>
        <taxon>Stramenopiles</taxon>
        <taxon>Ochrophyta</taxon>
        <taxon>Bacillariophyta</taxon>
        <taxon>Coscinodiscophyceae</taxon>
        <taxon>Chaetocerotophycidae</taxon>
        <taxon>Leptocylindrales</taxon>
        <taxon>Leptocylindraceae</taxon>
        <taxon>Leptocylindrus</taxon>
    </lineage>
</organism>
<reference evidence="4" key="1">
    <citation type="submission" date="2021-01" db="EMBL/GenBank/DDBJ databases">
        <authorList>
            <person name="Corre E."/>
            <person name="Pelletier E."/>
            <person name="Niang G."/>
            <person name="Scheremetjew M."/>
            <person name="Finn R."/>
            <person name="Kale V."/>
            <person name="Holt S."/>
            <person name="Cochrane G."/>
            <person name="Meng A."/>
            <person name="Brown T."/>
            <person name="Cohen L."/>
        </authorList>
    </citation>
    <scope>NUCLEOTIDE SEQUENCE</scope>
    <source>
        <strain evidence="4">B650</strain>
    </source>
</reference>
<dbReference type="AlphaFoldDB" id="A0A7S2P1S6"/>
<dbReference type="InterPro" id="IPR007527">
    <property type="entry name" value="Znf_SWIM"/>
</dbReference>
<sequence>MSETKKLPTFITGLVKDAYIKGSWHSAPAPSLTKADVEESTGKVDFEWAAHGSSTYKITVKGKLEYSIGDDDDEEIKYTGLVVRCSCPDGDRQAVKCLKTGELWVCKHAAAALDGVLDTATEAEVLNREKRALEQAAENKRKRQKYESEQRQLQNESMPGERERILHGLKCLNAKDIVEAIKEKIKSVEGLKMVSGVFTNDVMPLPRMKFCVRCNENYDDQYKDQRVCRVMHPEHCTREKWDGSKKSWTECERCRKSFNCSGMHELDRNAIYDQGIWCFEGEHTDDQDLVDSEEWEKDYFA</sequence>
<keyword evidence="1" id="KW-0479">Metal-binding</keyword>
<evidence type="ECO:0000259" key="3">
    <source>
        <dbReference type="PROSITE" id="PS50966"/>
    </source>
</evidence>
<name>A0A7S2P1S6_9STRA</name>
<feature type="compositionally biased region" description="Basic and acidic residues" evidence="2">
    <location>
        <begin position="136"/>
        <end position="150"/>
    </location>
</feature>
<protein>
    <recommendedName>
        <fullName evidence="3">SWIM-type domain-containing protein</fullName>
    </recommendedName>
</protein>
<evidence type="ECO:0000256" key="2">
    <source>
        <dbReference type="SAM" id="MobiDB-lite"/>
    </source>
</evidence>
<dbReference type="GO" id="GO:0008270">
    <property type="term" value="F:zinc ion binding"/>
    <property type="evidence" value="ECO:0007669"/>
    <property type="project" value="UniProtKB-KW"/>
</dbReference>
<evidence type="ECO:0000256" key="1">
    <source>
        <dbReference type="PROSITE-ProRule" id="PRU00325"/>
    </source>
</evidence>
<accession>A0A7S2P1S6</accession>
<dbReference type="EMBL" id="HBGY01012935">
    <property type="protein sequence ID" value="CAD9573723.1"/>
    <property type="molecule type" value="Transcribed_RNA"/>
</dbReference>
<evidence type="ECO:0000313" key="4">
    <source>
        <dbReference type="EMBL" id="CAD9573723.1"/>
    </source>
</evidence>
<keyword evidence="1" id="KW-0863">Zinc-finger</keyword>